<protein>
    <submittedName>
        <fullName evidence="6">Biotin transport system permease protein</fullName>
    </submittedName>
</protein>
<dbReference type="Pfam" id="PF02361">
    <property type="entry name" value="CbiQ"/>
    <property type="match status" value="1"/>
</dbReference>
<evidence type="ECO:0000313" key="6">
    <source>
        <dbReference type="EMBL" id="SDU84381.1"/>
    </source>
</evidence>
<evidence type="ECO:0000256" key="4">
    <source>
        <dbReference type="ARBA" id="ARBA00023136"/>
    </source>
</evidence>
<accession>A0A1H2LUW3</accession>
<reference evidence="7" key="1">
    <citation type="submission" date="2016-10" db="EMBL/GenBank/DDBJ databases">
        <authorList>
            <person name="Varghese N."/>
            <person name="Submissions S."/>
        </authorList>
    </citation>
    <scope>NUCLEOTIDE SEQUENCE [LARGE SCALE GENOMIC DNA]</scope>
    <source>
        <strain evidence="7">DSM 45079</strain>
    </source>
</reference>
<dbReference type="Proteomes" id="UP000182977">
    <property type="component" value="Chromosome I"/>
</dbReference>
<dbReference type="CDD" id="cd16914">
    <property type="entry name" value="EcfT"/>
    <property type="match status" value="1"/>
</dbReference>
<keyword evidence="3 5" id="KW-1133">Transmembrane helix</keyword>
<keyword evidence="2 5" id="KW-0812">Transmembrane</keyword>
<evidence type="ECO:0000256" key="5">
    <source>
        <dbReference type="SAM" id="Phobius"/>
    </source>
</evidence>
<dbReference type="OrthoDB" id="509049at2"/>
<sequence>MTLLTGAYVAGTSPVHRAPAGLKLVLLAVGCTALVFARSLPLVGAAAVGVVALYALAQVGWRAAWGQLRPLRWLVVVLLVVQVLIADVPTAVALTARLVLAVALAALVTLTTRTTELMAALERALSPLRRFGVDPARVSLLMSLALRSVPVVAGIAGRIREARWARGRERSVRAFAVPLVVGVLRHADAMGEALQARGLDD</sequence>
<dbReference type="PANTHER" id="PTHR33514:SF13">
    <property type="entry name" value="PROTEIN ABCI12, CHLOROPLASTIC"/>
    <property type="match status" value="1"/>
</dbReference>
<evidence type="ECO:0000313" key="7">
    <source>
        <dbReference type="Proteomes" id="UP000182977"/>
    </source>
</evidence>
<comment type="subcellular location">
    <subcellularLocation>
        <location evidence="1">Membrane</location>
        <topology evidence="1">Multi-pass membrane protein</topology>
    </subcellularLocation>
</comment>
<dbReference type="STRING" id="419479.SAMN04488563_6646"/>
<feature type="transmembrane region" description="Helical" evidence="5">
    <location>
        <begin position="41"/>
        <end position="61"/>
    </location>
</feature>
<gene>
    <name evidence="6" type="ORF">SAMN04488563_6646</name>
</gene>
<proteinExistence type="predicted"/>
<keyword evidence="4 5" id="KW-0472">Membrane</keyword>
<keyword evidence="7" id="KW-1185">Reference proteome</keyword>
<dbReference type="InterPro" id="IPR003339">
    <property type="entry name" value="ABC/ECF_trnsptr_transmembrane"/>
</dbReference>
<feature type="transmembrane region" description="Helical" evidence="5">
    <location>
        <begin position="73"/>
        <end position="92"/>
    </location>
</feature>
<evidence type="ECO:0000256" key="1">
    <source>
        <dbReference type="ARBA" id="ARBA00004141"/>
    </source>
</evidence>
<dbReference type="PANTHER" id="PTHR33514">
    <property type="entry name" value="PROTEIN ABCI12, CHLOROPLASTIC"/>
    <property type="match status" value="1"/>
</dbReference>
<dbReference type="EMBL" id="LT629791">
    <property type="protein sequence ID" value="SDU84381.1"/>
    <property type="molecule type" value="Genomic_DNA"/>
</dbReference>
<name>A0A1H2LUW3_9ACTN</name>
<feature type="transmembrane region" description="Helical" evidence="5">
    <location>
        <begin position="98"/>
        <end position="121"/>
    </location>
</feature>
<dbReference type="RefSeq" id="WP_082155592.1">
    <property type="nucleotide sequence ID" value="NZ_LBMC01000039.1"/>
</dbReference>
<evidence type="ECO:0000256" key="3">
    <source>
        <dbReference type="ARBA" id="ARBA00022989"/>
    </source>
</evidence>
<organism evidence="6 7">
    <name type="scientific">Jiangella alkaliphila</name>
    <dbReference type="NCBI Taxonomy" id="419479"/>
    <lineage>
        <taxon>Bacteria</taxon>
        <taxon>Bacillati</taxon>
        <taxon>Actinomycetota</taxon>
        <taxon>Actinomycetes</taxon>
        <taxon>Jiangellales</taxon>
        <taxon>Jiangellaceae</taxon>
        <taxon>Jiangella</taxon>
    </lineage>
</organism>
<dbReference type="AlphaFoldDB" id="A0A1H2LUW3"/>
<dbReference type="GO" id="GO:0005886">
    <property type="term" value="C:plasma membrane"/>
    <property type="evidence" value="ECO:0007669"/>
    <property type="project" value="TreeGrafter"/>
</dbReference>
<evidence type="ECO:0000256" key="2">
    <source>
        <dbReference type="ARBA" id="ARBA00022692"/>
    </source>
</evidence>